<evidence type="ECO:0008006" key="4">
    <source>
        <dbReference type="Google" id="ProtNLM"/>
    </source>
</evidence>
<sequence>MEMPWLILIILFGLTTVFLFYSFFESYWLRVKKIDFADQDIPANFNNKKIVFISDIHQNYFFPRSKLRHVVEQANKIEPDGGQITFFGLWAPTTSSNYGQKYRTGLVDAPQTKTIVSHGVGTALFPLRFFSRPEIIMVNLVKQ</sequence>
<dbReference type="AlphaFoldDB" id="A0A2M7AX33"/>
<gene>
    <name evidence="2" type="ORF">COS76_02135</name>
</gene>
<protein>
    <recommendedName>
        <fullName evidence="4">Calcineurin-like phosphoesterase domain-containing protein</fullName>
    </recommendedName>
</protein>
<name>A0A2M7AX33_9BACT</name>
<proteinExistence type="predicted"/>
<evidence type="ECO:0000313" key="3">
    <source>
        <dbReference type="Proteomes" id="UP000228775"/>
    </source>
</evidence>
<reference evidence="3" key="1">
    <citation type="submission" date="2017-09" db="EMBL/GenBank/DDBJ databases">
        <title>Depth-based differentiation of microbial function through sediment-hosted aquifers and enrichment of novel symbionts in the deep terrestrial subsurface.</title>
        <authorList>
            <person name="Probst A.J."/>
            <person name="Ladd B."/>
            <person name="Jarett J.K."/>
            <person name="Geller-Mcgrath D.E."/>
            <person name="Sieber C.M.K."/>
            <person name="Emerson J.B."/>
            <person name="Anantharaman K."/>
            <person name="Thomas B.C."/>
            <person name="Malmstrom R."/>
            <person name="Stieglmeier M."/>
            <person name="Klingl A."/>
            <person name="Woyke T."/>
            <person name="Ryan C.M."/>
            <person name="Banfield J.F."/>
        </authorList>
    </citation>
    <scope>NUCLEOTIDE SEQUENCE [LARGE SCALE GENOMIC DNA]</scope>
</reference>
<evidence type="ECO:0000256" key="1">
    <source>
        <dbReference type="SAM" id="Phobius"/>
    </source>
</evidence>
<keyword evidence="1" id="KW-1133">Transmembrane helix</keyword>
<accession>A0A2M7AX33</accession>
<evidence type="ECO:0000313" key="2">
    <source>
        <dbReference type="EMBL" id="PIU75194.1"/>
    </source>
</evidence>
<organism evidence="2 3">
    <name type="scientific">Candidatus Portnoybacteria bacterium CG06_land_8_20_14_3_00_39_12</name>
    <dbReference type="NCBI Taxonomy" id="1974809"/>
    <lineage>
        <taxon>Bacteria</taxon>
        <taxon>Candidatus Portnoyibacteriota</taxon>
    </lineage>
</organism>
<dbReference type="Proteomes" id="UP000228775">
    <property type="component" value="Unassembled WGS sequence"/>
</dbReference>
<keyword evidence="1" id="KW-0472">Membrane</keyword>
<keyword evidence="1" id="KW-0812">Transmembrane</keyword>
<comment type="caution">
    <text evidence="2">The sequence shown here is derived from an EMBL/GenBank/DDBJ whole genome shotgun (WGS) entry which is preliminary data.</text>
</comment>
<feature type="transmembrane region" description="Helical" evidence="1">
    <location>
        <begin position="6"/>
        <end position="24"/>
    </location>
</feature>
<dbReference type="EMBL" id="PEVY01000045">
    <property type="protein sequence ID" value="PIU75194.1"/>
    <property type="molecule type" value="Genomic_DNA"/>
</dbReference>